<comment type="caution">
    <text evidence="1">The sequence shown here is derived from an EMBL/GenBank/DDBJ whole genome shotgun (WGS) entry which is preliminary data.</text>
</comment>
<dbReference type="STRING" id="1138822.PL11_009805"/>
<evidence type="ECO:0000313" key="1">
    <source>
        <dbReference type="EMBL" id="GAY73726.1"/>
    </source>
</evidence>
<dbReference type="RefSeq" id="WP_125008588.1">
    <property type="nucleotide sequence ID" value="NZ_BEXA01000004.1"/>
</dbReference>
<dbReference type="InterPro" id="IPR053712">
    <property type="entry name" value="Bac_CellDiv_Activator"/>
</dbReference>
<keyword evidence="2" id="KW-1185">Reference proteome</keyword>
<protein>
    <submittedName>
        <fullName evidence="1">Conserved domain protein</fullName>
    </submittedName>
</protein>
<dbReference type="Gene3D" id="6.10.250.790">
    <property type="match status" value="1"/>
</dbReference>
<sequence>MEDEKRRFKATIDGKPYIFIGEGSYEHMQATADLLNDQLTKIKDQLPNTSKDDRAILTAFNAISNQLSMKEAAAKQAGSASDQEK</sequence>
<dbReference type="EMBL" id="BEXA01000004">
    <property type="protein sequence ID" value="GAY73726.1"/>
    <property type="molecule type" value="Genomic_DNA"/>
</dbReference>
<dbReference type="InterPro" id="IPR036192">
    <property type="entry name" value="Cell_div_ZapA-like_sf"/>
</dbReference>
<accession>A0A401FN41</accession>
<reference evidence="1 2" key="1">
    <citation type="submission" date="2017-11" db="EMBL/GenBank/DDBJ databases">
        <title>Draft Genome Sequence of Lactobacillus curieae NBRC 111893 isolated from Koso, a Japanese sugar-Vegetable Fermented Beverage.</title>
        <authorList>
            <person name="Chiou T.Y."/>
            <person name="Oshima K."/>
            <person name="Suda W."/>
            <person name="Hattori M."/>
            <person name="Takahashi T."/>
        </authorList>
    </citation>
    <scope>NUCLEOTIDE SEQUENCE [LARGE SCALE GENOMIC DNA]</scope>
    <source>
        <strain evidence="1 2">NBRC111893</strain>
    </source>
</reference>
<dbReference type="InterPro" id="IPR007838">
    <property type="entry name" value="Cell_div_ZapA-like"/>
</dbReference>
<evidence type="ECO:0000313" key="2">
    <source>
        <dbReference type="Proteomes" id="UP000286974"/>
    </source>
</evidence>
<gene>
    <name evidence="1" type="ORF">NBRC111893_1872</name>
</gene>
<dbReference type="Pfam" id="PF05164">
    <property type="entry name" value="ZapA"/>
    <property type="match status" value="1"/>
</dbReference>
<proteinExistence type="predicted"/>
<dbReference type="Proteomes" id="UP000286974">
    <property type="component" value="Unassembled WGS sequence"/>
</dbReference>
<dbReference type="AlphaFoldDB" id="A0A401FN41"/>
<dbReference type="SUPFAM" id="SSF102829">
    <property type="entry name" value="Cell division protein ZapA-like"/>
    <property type="match status" value="1"/>
</dbReference>
<organism evidence="1 2">
    <name type="scientific">Lentilactobacillus kosonis</name>
    <dbReference type="NCBI Taxonomy" id="2810561"/>
    <lineage>
        <taxon>Bacteria</taxon>
        <taxon>Bacillati</taxon>
        <taxon>Bacillota</taxon>
        <taxon>Bacilli</taxon>
        <taxon>Lactobacillales</taxon>
        <taxon>Lactobacillaceae</taxon>
        <taxon>Lentilactobacillus</taxon>
    </lineage>
</organism>
<dbReference type="OrthoDB" id="2139724at2"/>
<name>A0A401FN41_9LACO</name>